<dbReference type="AlphaFoldDB" id="F8PDK5"/>
<gene>
    <name evidence="2" type="ORF">SERLADRAFT_403590</name>
</gene>
<dbReference type="InterPro" id="IPR046700">
    <property type="entry name" value="DUF6570"/>
</dbReference>
<sequence length="71" mass="7646">MFDKTFNGDPTASQRYVRGNVAIIPQDSVHLRQVLPPSSEDIAKAVCTVFVGKDSVVSRANVAKISPILCS</sequence>
<dbReference type="KEGG" id="sla:SERLADRAFT_403590"/>
<dbReference type="OrthoDB" id="432234at2759"/>
<proteinExistence type="predicted"/>
<evidence type="ECO:0000313" key="2">
    <source>
        <dbReference type="EMBL" id="EGO18826.1"/>
    </source>
</evidence>
<dbReference type="EMBL" id="GL945446">
    <property type="protein sequence ID" value="EGO18826.1"/>
    <property type="molecule type" value="Genomic_DNA"/>
</dbReference>
<dbReference type="RefSeq" id="XP_007324479.1">
    <property type="nucleotide sequence ID" value="XM_007324417.1"/>
</dbReference>
<dbReference type="Proteomes" id="UP000008064">
    <property type="component" value="Unassembled WGS sequence"/>
</dbReference>
<organism>
    <name type="scientific">Serpula lacrymans var. lacrymans (strain S7.9)</name>
    <name type="common">Dry rot fungus</name>
    <dbReference type="NCBI Taxonomy" id="578457"/>
    <lineage>
        <taxon>Eukaryota</taxon>
        <taxon>Fungi</taxon>
        <taxon>Dikarya</taxon>
        <taxon>Basidiomycota</taxon>
        <taxon>Agaricomycotina</taxon>
        <taxon>Agaricomycetes</taxon>
        <taxon>Agaricomycetidae</taxon>
        <taxon>Boletales</taxon>
        <taxon>Coniophorineae</taxon>
        <taxon>Serpulaceae</taxon>
        <taxon>Serpula</taxon>
    </lineage>
</organism>
<feature type="non-terminal residue" evidence="2">
    <location>
        <position position="71"/>
    </location>
</feature>
<evidence type="ECO:0000259" key="1">
    <source>
        <dbReference type="Pfam" id="PF20209"/>
    </source>
</evidence>
<dbReference type="Pfam" id="PF20209">
    <property type="entry name" value="DUF6570"/>
    <property type="match status" value="1"/>
</dbReference>
<feature type="domain" description="DUF6570" evidence="1">
    <location>
        <begin position="11"/>
        <end position="57"/>
    </location>
</feature>
<dbReference type="GeneID" id="18812261"/>
<accession>F8PDK5</accession>
<reference evidence="2" key="1">
    <citation type="submission" date="2011-04" db="EMBL/GenBank/DDBJ databases">
        <title>Evolution of plant cell wall degrading machinery underlies the functional diversity of forest fungi.</title>
        <authorList>
            <consortium name="US DOE Joint Genome Institute (JGI-PGF)"/>
            <person name="Eastwood D.C."/>
            <person name="Floudas D."/>
            <person name="Binder M."/>
            <person name="Majcherczyk A."/>
            <person name="Schneider P."/>
            <person name="Aerts A."/>
            <person name="Asiegbu F.O."/>
            <person name="Baker S.E."/>
            <person name="Barry K."/>
            <person name="Bendiksby M."/>
            <person name="Blumentritt M."/>
            <person name="Coutinho P.M."/>
            <person name="Cullen D."/>
            <person name="Cullen D."/>
            <person name="Gathman A."/>
            <person name="Goodell B."/>
            <person name="Henrissat B."/>
            <person name="Ihrmark K."/>
            <person name="Kauserud H."/>
            <person name="Kohler A."/>
            <person name="LaButti K."/>
            <person name="Lapidus A."/>
            <person name="Lavin J.L."/>
            <person name="Lee Y.-H."/>
            <person name="Lindquist E."/>
            <person name="Lilly W."/>
            <person name="Lucas S."/>
            <person name="Morin E."/>
            <person name="Murat C."/>
            <person name="Oguiza J.A."/>
            <person name="Park J."/>
            <person name="Pisabarro A.G."/>
            <person name="Riley R."/>
            <person name="Rosling A."/>
            <person name="Salamov A."/>
            <person name="Schmidt O."/>
            <person name="Schmutz J."/>
            <person name="Skrede I."/>
            <person name="Stenlid J."/>
            <person name="Wiebenga A."/>
            <person name="Xie X."/>
            <person name="Kues U."/>
            <person name="Hibbett D.S."/>
            <person name="Hoffmeister D."/>
            <person name="Hogberg N."/>
            <person name="Martin F."/>
            <person name="Grigoriev I.V."/>
            <person name="Watkinson S.C."/>
        </authorList>
    </citation>
    <scope>NUCLEOTIDE SEQUENCE</scope>
    <source>
        <strain evidence="2">S7.9</strain>
    </source>
</reference>
<dbReference type="HOGENOM" id="CLU_2747157_0_0_1"/>
<name>F8PDK5_SERL9</name>
<protein>
    <recommendedName>
        <fullName evidence="1">DUF6570 domain-containing protein</fullName>
    </recommendedName>
</protein>